<evidence type="ECO:0000313" key="2">
    <source>
        <dbReference type="Proteomes" id="UP001240150"/>
    </source>
</evidence>
<accession>A0ABY8WSP8</accession>
<dbReference type="RefSeq" id="WP_284921480.1">
    <property type="nucleotide sequence ID" value="NZ_CP126980.1"/>
</dbReference>
<dbReference type="EMBL" id="CP126980">
    <property type="protein sequence ID" value="WIN00022.1"/>
    <property type="molecule type" value="Genomic_DNA"/>
</dbReference>
<dbReference type="Proteomes" id="UP001240150">
    <property type="component" value="Chromosome"/>
</dbReference>
<sequence length="284" mass="30288">MPGLRACATLDLLNRLRANLNPELTATAADRSASLAQLAGAITAFAEAVAALDRKICPASEVEPSRTGPRWRHLQHLTGRAGQQLTTTADIIRAVAGQALLVLPTMEPVQYHGSIATRHGLHALAGPCDCRRCLHRGDRIRLSLLFGDGADLRCVRPASITAATIPVTPKRPADDIRNSLQSSLSALRAPVPVDHATTLLANLALFTGRTRAVTATWPPALEQRLSGRFLTTTDGTDPDRLRDTLTNRTQHAATELGTAHRLLCDAVTTLRGINAQPPPAAAPH</sequence>
<protein>
    <submittedName>
        <fullName evidence="1">Uncharacterized protein</fullName>
    </submittedName>
</protein>
<keyword evidence="2" id="KW-1185">Reference proteome</keyword>
<evidence type="ECO:0000313" key="1">
    <source>
        <dbReference type="EMBL" id="WIN00022.1"/>
    </source>
</evidence>
<organism evidence="1 2">
    <name type="scientific">Actinoplanes oblitus</name>
    <dbReference type="NCBI Taxonomy" id="3040509"/>
    <lineage>
        <taxon>Bacteria</taxon>
        <taxon>Bacillati</taxon>
        <taxon>Actinomycetota</taxon>
        <taxon>Actinomycetes</taxon>
        <taxon>Micromonosporales</taxon>
        <taxon>Micromonosporaceae</taxon>
        <taxon>Actinoplanes</taxon>
    </lineage>
</organism>
<reference evidence="1 2" key="1">
    <citation type="submission" date="2023-06" db="EMBL/GenBank/DDBJ databases">
        <authorList>
            <person name="Yushchuk O."/>
            <person name="Binda E."/>
            <person name="Ruckert-Reed C."/>
            <person name="Fedorenko V."/>
            <person name="Kalinowski J."/>
            <person name="Marinelli F."/>
        </authorList>
    </citation>
    <scope>NUCLEOTIDE SEQUENCE [LARGE SCALE GENOMIC DNA]</scope>
    <source>
        <strain evidence="1 2">NRRL 3884</strain>
    </source>
</reference>
<proteinExistence type="predicted"/>
<name>A0ABY8WSP8_9ACTN</name>
<gene>
    <name evidence="1" type="ORF">ACTOB_003697</name>
</gene>